<evidence type="ECO:0000313" key="3">
    <source>
        <dbReference type="Proteomes" id="UP001484239"/>
    </source>
</evidence>
<reference evidence="2 3" key="1">
    <citation type="submission" date="2024-02" db="EMBL/GenBank/DDBJ databases">
        <title>A novel Gemmatimonadota bacterium.</title>
        <authorList>
            <person name="Du Z.-J."/>
            <person name="Ye Y.-Q."/>
        </authorList>
    </citation>
    <scope>NUCLEOTIDE SEQUENCE [LARGE SCALE GENOMIC DNA]</scope>
    <source>
        <strain evidence="2 3">DH-20</strain>
    </source>
</reference>
<dbReference type="RefSeq" id="WP_405277170.1">
    <property type="nucleotide sequence ID" value="NZ_CP144380.1"/>
</dbReference>
<proteinExistence type="predicted"/>
<accession>A0ABU9EAF1</accession>
<organism evidence="2 3">
    <name type="scientific">Gaopeijia maritima</name>
    <dbReference type="NCBI Taxonomy" id="3119007"/>
    <lineage>
        <taxon>Bacteria</taxon>
        <taxon>Pseudomonadati</taxon>
        <taxon>Gemmatimonadota</taxon>
        <taxon>Longimicrobiia</taxon>
        <taxon>Gaopeijiales</taxon>
        <taxon>Gaopeijiaceae</taxon>
        <taxon>Gaopeijia</taxon>
    </lineage>
</organism>
<evidence type="ECO:0000256" key="1">
    <source>
        <dbReference type="SAM" id="SignalP"/>
    </source>
</evidence>
<name>A0ABU9EAF1_9BACT</name>
<keyword evidence="1" id="KW-0732">Signal</keyword>
<keyword evidence="3" id="KW-1185">Reference proteome</keyword>
<dbReference type="PROSITE" id="PS51257">
    <property type="entry name" value="PROKAR_LIPOPROTEIN"/>
    <property type="match status" value="1"/>
</dbReference>
<protein>
    <submittedName>
        <fullName evidence="2">Uncharacterized protein</fullName>
    </submittedName>
</protein>
<dbReference type="Proteomes" id="UP001484239">
    <property type="component" value="Unassembled WGS sequence"/>
</dbReference>
<gene>
    <name evidence="2" type="ORF">WI372_09000</name>
</gene>
<evidence type="ECO:0000313" key="2">
    <source>
        <dbReference type="EMBL" id="MEK9501113.1"/>
    </source>
</evidence>
<sequence length="136" mass="14624">MFAARSRLLLVALFAILATGCASASGSSEGRRSDLLTRDEIMGAEATNLYDVVQRLRPRWLSVRGTRSFNMETSIVVFQNDMHLGGTASLREVSPELAWEIAYMDGARASASLPGITSGQHVEGAIIIRTQPGGGR</sequence>
<comment type="caution">
    <text evidence="2">The sequence shown here is derived from an EMBL/GenBank/DDBJ whole genome shotgun (WGS) entry which is preliminary data.</text>
</comment>
<dbReference type="EMBL" id="JBBHLI010000004">
    <property type="protein sequence ID" value="MEK9501113.1"/>
    <property type="molecule type" value="Genomic_DNA"/>
</dbReference>
<feature type="chain" id="PRO_5046081332" evidence="1">
    <location>
        <begin position="25"/>
        <end position="136"/>
    </location>
</feature>
<feature type="signal peptide" evidence="1">
    <location>
        <begin position="1"/>
        <end position="24"/>
    </location>
</feature>